<sequence length="70" mass="8188">MWDTIHHCYDRYTRWYTLSALLGEPIVDAASTSVHRIDAVRRSTKRALPADTNAGFKRVTEEEMMLDRYV</sequence>
<proteinExistence type="predicted"/>
<evidence type="ECO:0000313" key="1">
    <source>
        <dbReference type="EMBL" id="GCF15060.1"/>
    </source>
</evidence>
<gene>
    <name evidence="1" type="ORF">Harman_29950</name>
</gene>
<dbReference type="Proteomes" id="UP000304382">
    <property type="component" value="Unassembled WGS sequence"/>
</dbReference>
<reference evidence="1 2" key="1">
    <citation type="submission" date="2019-02" db="EMBL/GenBank/DDBJ databases">
        <title>Haloarcula mannanilyticum sp. nov., a mannan degrading haloarchaeon isolated from commercial salt.</title>
        <authorList>
            <person name="Enomoto S."/>
            <person name="Shimane Y."/>
            <person name="Kamekura M."/>
            <person name="Ito T."/>
            <person name="Moriya O."/>
            <person name="Ihara K."/>
            <person name="Takahashi-Ando N."/>
            <person name="Fukushima Y."/>
            <person name="Yoshida Y."/>
            <person name="Usama R."/>
            <person name="Takai K."/>
            <person name="Minegishi H."/>
        </authorList>
    </citation>
    <scope>NUCLEOTIDE SEQUENCE [LARGE SCALE GENOMIC DNA]</scope>
    <source>
        <strain evidence="1 2">MD130-1</strain>
    </source>
</reference>
<accession>A0A4C2ENS8</accession>
<evidence type="ECO:0000313" key="2">
    <source>
        <dbReference type="Proteomes" id="UP000304382"/>
    </source>
</evidence>
<dbReference type="EMBL" id="BIXZ01000006">
    <property type="protein sequence ID" value="GCF15060.1"/>
    <property type="molecule type" value="Genomic_DNA"/>
</dbReference>
<name>A0A4C2ENS8_9EURY</name>
<protein>
    <submittedName>
        <fullName evidence="1">Uncharacterized protein</fullName>
    </submittedName>
</protein>
<keyword evidence="2" id="KW-1185">Reference proteome</keyword>
<comment type="caution">
    <text evidence="1">The sequence shown here is derived from an EMBL/GenBank/DDBJ whole genome shotgun (WGS) entry which is preliminary data.</text>
</comment>
<dbReference type="AlphaFoldDB" id="A0A4C2ENS8"/>
<organism evidence="1 2">
    <name type="scientific">Haloarcula mannanilytica</name>
    <dbReference type="NCBI Taxonomy" id="2509225"/>
    <lineage>
        <taxon>Archaea</taxon>
        <taxon>Methanobacteriati</taxon>
        <taxon>Methanobacteriota</taxon>
        <taxon>Stenosarchaea group</taxon>
        <taxon>Halobacteria</taxon>
        <taxon>Halobacteriales</taxon>
        <taxon>Haloarculaceae</taxon>
        <taxon>Haloarcula</taxon>
    </lineage>
</organism>